<dbReference type="AlphaFoldDB" id="A0A2W7QKH2"/>
<sequence length="94" mass="10336">MRHLLPALRDIGFHLWDPLGLCAAWQEGEAMADEYDSYLMRAYSAAVNGNGREVICAVLRQAEAAMGLPDAGTTDRHMTVAQAVLDLADDDLFR</sequence>
<accession>A0A2W7QKH2</accession>
<protein>
    <submittedName>
        <fullName evidence="1">Uncharacterized protein</fullName>
    </submittedName>
</protein>
<name>A0A2W7QKH2_9RHOB</name>
<dbReference type="STRING" id="121821.GCA_001870675_00782"/>
<keyword evidence="2" id="KW-1185">Reference proteome</keyword>
<dbReference type="EMBL" id="QKZQ01000007">
    <property type="protein sequence ID" value="PZX44507.1"/>
    <property type="molecule type" value="Genomic_DNA"/>
</dbReference>
<comment type="caution">
    <text evidence="1">The sequence shown here is derived from an EMBL/GenBank/DDBJ whole genome shotgun (WGS) entry which is preliminary data.</text>
</comment>
<dbReference type="Proteomes" id="UP000249364">
    <property type="component" value="Unassembled WGS sequence"/>
</dbReference>
<reference evidence="1 2" key="1">
    <citation type="submission" date="2018-06" db="EMBL/GenBank/DDBJ databases">
        <title>Genomic Encyclopedia of Archaeal and Bacterial Type Strains, Phase II (KMG-II): from individual species to whole genera.</title>
        <authorList>
            <person name="Goeker M."/>
        </authorList>
    </citation>
    <scope>NUCLEOTIDE SEQUENCE [LARGE SCALE GENOMIC DNA]</scope>
    <source>
        <strain evidence="1 2">DSM 13087</strain>
    </source>
</reference>
<evidence type="ECO:0000313" key="1">
    <source>
        <dbReference type="EMBL" id="PZX44507.1"/>
    </source>
</evidence>
<gene>
    <name evidence="1" type="ORF">LY56_01755</name>
</gene>
<proteinExistence type="predicted"/>
<organism evidence="1 2">
    <name type="scientific">Roseinatronobacter thiooxidans</name>
    <dbReference type="NCBI Taxonomy" id="121821"/>
    <lineage>
        <taxon>Bacteria</taxon>
        <taxon>Pseudomonadati</taxon>
        <taxon>Pseudomonadota</taxon>
        <taxon>Alphaproteobacteria</taxon>
        <taxon>Rhodobacterales</taxon>
        <taxon>Paracoccaceae</taxon>
        <taxon>Roseinatronobacter</taxon>
    </lineage>
</organism>
<evidence type="ECO:0000313" key="2">
    <source>
        <dbReference type="Proteomes" id="UP000249364"/>
    </source>
</evidence>